<organism evidence="2 3">
    <name type="scientific">Orbilia brochopaga</name>
    <dbReference type="NCBI Taxonomy" id="3140254"/>
    <lineage>
        <taxon>Eukaryota</taxon>
        <taxon>Fungi</taxon>
        <taxon>Dikarya</taxon>
        <taxon>Ascomycota</taxon>
        <taxon>Pezizomycotina</taxon>
        <taxon>Orbiliomycetes</taxon>
        <taxon>Orbiliales</taxon>
        <taxon>Orbiliaceae</taxon>
        <taxon>Orbilia</taxon>
    </lineage>
</organism>
<evidence type="ECO:0000256" key="1">
    <source>
        <dbReference type="SAM" id="MobiDB-lite"/>
    </source>
</evidence>
<reference evidence="2 3" key="1">
    <citation type="submission" date="2019-10" db="EMBL/GenBank/DDBJ databases">
        <authorList>
            <person name="Palmer J.M."/>
        </authorList>
    </citation>
    <scope>NUCLEOTIDE SEQUENCE [LARGE SCALE GENOMIC DNA]</scope>
    <source>
        <strain evidence="2 3">TWF696</strain>
    </source>
</reference>
<sequence>MATTAVRRLFLPQWPAATHANGTLRLLRRRTGILPPAPPPTATTTTSKRFLRIPPKFAKPPKPVLEKPARYNPPSHPTGPRPRESAHKPLPQKPHKDERTHYPGMMPAPGTITHWILHSPKLHGLVAVSVLVSLALFVMYRNFMEHDEAAKLAFWDWRHPILSMRSFVAAVRESDRLNTERIMQKRRQISEDMERKAHYRYAVEGRVGGPGEGLGSWGVRRTQHDKDFGWGIMIDGKTIEEYIAEKEKEKADKKAQEAGVAEGVPVVKLDEQPLKTETEGKKTWW</sequence>
<feature type="region of interest" description="Disordered" evidence="1">
    <location>
        <begin position="31"/>
        <end position="101"/>
    </location>
</feature>
<name>A0AAV9VBZ5_9PEZI</name>
<accession>A0AAV9VBZ5</accession>
<protein>
    <submittedName>
        <fullName evidence="2">Uncharacterized protein</fullName>
    </submittedName>
</protein>
<dbReference type="Proteomes" id="UP001375240">
    <property type="component" value="Unassembled WGS sequence"/>
</dbReference>
<gene>
    <name evidence="2" type="ORF">TWF696_000636</name>
</gene>
<evidence type="ECO:0000313" key="2">
    <source>
        <dbReference type="EMBL" id="KAK6359480.1"/>
    </source>
</evidence>
<comment type="caution">
    <text evidence="2">The sequence shown here is derived from an EMBL/GenBank/DDBJ whole genome shotgun (WGS) entry which is preliminary data.</text>
</comment>
<dbReference type="EMBL" id="JAVHNQ010000001">
    <property type="protein sequence ID" value="KAK6359480.1"/>
    <property type="molecule type" value="Genomic_DNA"/>
</dbReference>
<keyword evidence="3" id="KW-1185">Reference proteome</keyword>
<evidence type="ECO:0000313" key="3">
    <source>
        <dbReference type="Proteomes" id="UP001375240"/>
    </source>
</evidence>
<proteinExistence type="predicted"/>
<dbReference type="AlphaFoldDB" id="A0AAV9VBZ5"/>